<evidence type="ECO:0000313" key="2">
    <source>
        <dbReference type="EMBL" id="SMD13727.1"/>
    </source>
</evidence>
<protein>
    <submittedName>
        <fullName evidence="2">Ethanolamine utilization protein EutP</fullName>
    </submittedName>
</protein>
<keyword evidence="3" id="KW-1185">Reference proteome</keyword>
<proteinExistence type="inferred from homology"/>
<dbReference type="CDD" id="cd00882">
    <property type="entry name" value="Ras_like_GTPase"/>
    <property type="match status" value="1"/>
</dbReference>
<dbReference type="GO" id="GO:0005524">
    <property type="term" value="F:ATP binding"/>
    <property type="evidence" value="ECO:0007669"/>
    <property type="project" value="UniProtKB-UniRule"/>
</dbReference>
<comment type="similarity">
    <text evidence="1">Belongs to the EutP/PduV family.</text>
</comment>
<dbReference type="GO" id="GO:0006576">
    <property type="term" value="P:biogenic amine metabolic process"/>
    <property type="evidence" value="ECO:0007669"/>
    <property type="project" value="InterPro"/>
</dbReference>
<sequence>MKSKILLIGGVGAGKTTLKQKLLNQSLIYLKTQALDYSSIFIDCPGEYLEIPRHYHVLIDAGARAVEVWALHDATRRNCPFPPKFATAFRRPVIGIVSKIDHLDACPDIAESNLRKAGITGRIYHVSAKEGSGIPELALHMSSLVSPNCPDS</sequence>
<dbReference type="PIRSF" id="PIRSF036409">
    <property type="entry name" value="EutP_PduV"/>
    <property type="match status" value="1"/>
</dbReference>
<name>A0A1W2EVK5_9FIRM</name>
<dbReference type="Proteomes" id="UP000192738">
    <property type="component" value="Unassembled WGS sequence"/>
</dbReference>
<accession>A0A1W2EVK5</accession>
<dbReference type="InterPro" id="IPR012381">
    <property type="entry name" value="EutP_PduV"/>
</dbReference>
<dbReference type="SUPFAM" id="SSF52540">
    <property type="entry name" value="P-loop containing nucleoside triphosphate hydrolases"/>
    <property type="match status" value="1"/>
</dbReference>
<dbReference type="PANTHER" id="PTHR40453">
    <property type="entry name" value="PROTEIN YOEF"/>
    <property type="match status" value="1"/>
</dbReference>
<dbReference type="OrthoDB" id="6179at2"/>
<keyword evidence="1" id="KW-0547">Nucleotide-binding</keyword>
<evidence type="ECO:0000256" key="1">
    <source>
        <dbReference type="PIRNR" id="PIRNR036409"/>
    </source>
</evidence>
<organism evidence="2 3">
    <name type="scientific">Sporomusa malonica</name>
    <dbReference type="NCBI Taxonomy" id="112901"/>
    <lineage>
        <taxon>Bacteria</taxon>
        <taxon>Bacillati</taxon>
        <taxon>Bacillota</taxon>
        <taxon>Negativicutes</taxon>
        <taxon>Selenomonadales</taxon>
        <taxon>Sporomusaceae</taxon>
        <taxon>Sporomusa</taxon>
    </lineage>
</organism>
<dbReference type="RefSeq" id="WP_084578274.1">
    <property type="nucleotide sequence ID" value="NZ_CP155572.1"/>
</dbReference>
<dbReference type="PANTHER" id="PTHR40453:SF1">
    <property type="entry name" value="PROTEIN YOEF"/>
    <property type="match status" value="1"/>
</dbReference>
<dbReference type="EMBL" id="FWXI01000032">
    <property type="protein sequence ID" value="SMD13727.1"/>
    <property type="molecule type" value="Genomic_DNA"/>
</dbReference>
<gene>
    <name evidence="2" type="ORF">SAMN04488500_1324</name>
</gene>
<dbReference type="AlphaFoldDB" id="A0A1W2EVK5"/>
<reference evidence="2 3" key="1">
    <citation type="submission" date="2017-04" db="EMBL/GenBank/DDBJ databases">
        <authorList>
            <person name="Afonso C.L."/>
            <person name="Miller P.J."/>
            <person name="Scott M.A."/>
            <person name="Spackman E."/>
            <person name="Goraichik I."/>
            <person name="Dimitrov K.M."/>
            <person name="Suarez D.L."/>
            <person name="Swayne D.E."/>
        </authorList>
    </citation>
    <scope>NUCLEOTIDE SEQUENCE [LARGE SCALE GENOMIC DNA]</scope>
    <source>
        <strain evidence="2 3">DSM 5090</strain>
    </source>
</reference>
<dbReference type="STRING" id="112901.SAMN04488500_1324"/>
<dbReference type="Pfam" id="PF10662">
    <property type="entry name" value="PduV-EutP"/>
    <property type="match status" value="1"/>
</dbReference>
<dbReference type="Gene3D" id="3.40.50.300">
    <property type="entry name" value="P-loop containing nucleotide triphosphate hydrolases"/>
    <property type="match status" value="1"/>
</dbReference>
<evidence type="ECO:0000313" key="3">
    <source>
        <dbReference type="Proteomes" id="UP000192738"/>
    </source>
</evidence>
<dbReference type="InterPro" id="IPR027417">
    <property type="entry name" value="P-loop_NTPase"/>
</dbReference>